<dbReference type="Pfam" id="PF03729">
    <property type="entry name" value="DUF308"/>
    <property type="match status" value="1"/>
</dbReference>
<dbReference type="EMBL" id="QAOQ01000008">
    <property type="protein sequence ID" value="PTQ93576.1"/>
    <property type="molecule type" value="Genomic_DNA"/>
</dbReference>
<dbReference type="InterPro" id="IPR005325">
    <property type="entry name" value="DUF308_memb"/>
</dbReference>
<sequence length="172" mass="19170">MEITVGRGIRLWWVFVLRGILFLLLGIYLLAAPVSGLIALGFTFGLIIFLAGIADLLRAYQDRDQGDRGWHLFTGIIDLILGIILMTHLGASITILRIVIGFYFLFRGLIIFSFRKAAGGSWWVILGALITLLFVGMIWFNPVFGSMTLVLWVALAFLITGILNIMLGLRLK</sequence>
<dbReference type="InterPro" id="IPR052712">
    <property type="entry name" value="Acid_resist_chaperone_HdeD"/>
</dbReference>
<proteinExistence type="predicted"/>
<protein>
    <submittedName>
        <fullName evidence="2">Uncharacterized membrane protein HdeD (DUF308 family)</fullName>
    </submittedName>
</protein>
<feature type="transmembrane region" description="Helical" evidence="1">
    <location>
        <begin position="69"/>
        <end position="89"/>
    </location>
</feature>
<dbReference type="Proteomes" id="UP000244168">
    <property type="component" value="Unassembled WGS sequence"/>
</dbReference>
<evidence type="ECO:0000313" key="3">
    <source>
        <dbReference type="Proteomes" id="UP000244168"/>
    </source>
</evidence>
<gene>
    <name evidence="2" type="ORF">C8P68_10838</name>
</gene>
<reference evidence="2 3" key="1">
    <citation type="submission" date="2018-04" db="EMBL/GenBank/DDBJ databases">
        <title>Genomic Encyclopedia of Archaeal and Bacterial Type Strains, Phase II (KMG-II): from individual species to whole genera.</title>
        <authorList>
            <person name="Goeker M."/>
        </authorList>
    </citation>
    <scope>NUCLEOTIDE SEQUENCE [LARGE SCALE GENOMIC DNA]</scope>
    <source>
        <strain evidence="2 3">DSM 26809</strain>
    </source>
</reference>
<feature type="transmembrane region" description="Helical" evidence="1">
    <location>
        <begin position="95"/>
        <end position="114"/>
    </location>
</feature>
<comment type="caution">
    <text evidence="2">The sequence shown here is derived from an EMBL/GenBank/DDBJ whole genome shotgun (WGS) entry which is preliminary data.</text>
</comment>
<feature type="transmembrane region" description="Helical" evidence="1">
    <location>
        <begin position="121"/>
        <end position="140"/>
    </location>
</feature>
<keyword evidence="3" id="KW-1185">Reference proteome</keyword>
<evidence type="ECO:0000313" key="2">
    <source>
        <dbReference type="EMBL" id="PTQ93576.1"/>
    </source>
</evidence>
<keyword evidence="1" id="KW-0472">Membrane</keyword>
<keyword evidence="1" id="KW-0812">Transmembrane</keyword>
<keyword evidence="1" id="KW-1133">Transmembrane helix</keyword>
<dbReference type="RefSeq" id="WP_107830729.1">
    <property type="nucleotide sequence ID" value="NZ_CP160205.1"/>
</dbReference>
<feature type="transmembrane region" description="Helical" evidence="1">
    <location>
        <begin position="146"/>
        <end position="169"/>
    </location>
</feature>
<dbReference type="GO" id="GO:0005886">
    <property type="term" value="C:plasma membrane"/>
    <property type="evidence" value="ECO:0007669"/>
    <property type="project" value="TreeGrafter"/>
</dbReference>
<evidence type="ECO:0000256" key="1">
    <source>
        <dbReference type="SAM" id="Phobius"/>
    </source>
</evidence>
<dbReference type="PANTHER" id="PTHR34989:SF1">
    <property type="entry name" value="PROTEIN HDED"/>
    <property type="match status" value="1"/>
</dbReference>
<name>A0A2T5J5N5_9SPHI</name>
<dbReference type="OrthoDB" id="7059775at2"/>
<dbReference type="AlphaFoldDB" id="A0A2T5J5N5"/>
<feature type="transmembrane region" description="Helical" evidence="1">
    <location>
        <begin position="37"/>
        <end position="57"/>
    </location>
</feature>
<dbReference type="PANTHER" id="PTHR34989">
    <property type="entry name" value="PROTEIN HDED"/>
    <property type="match status" value="1"/>
</dbReference>
<organism evidence="2 3">
    <name type="scientific">Mucilaginibacter yixingensis</name>
    <dbReference type="NCBI Taxonomy" id="1295612"/>
    <lineage>
        <taxon>Bacteria</taxon>
        <taxon>Pseudomonadati</taxon>
        <taxon>Bacteroidota</taxon>
        <taxon>Sphingobacteriia</taxon>
        <taxon>Sphingobacteriales</taxon>
        <taxon>Sphingobacteriaceae</taxon>
        <taxon>Mucilaginibacter</taxon>
    </lineage>
</organism>
<feature type="transmembrane region" description="Helical" evidence="1">
    <location>
        <begin position="12"/>
        <end position="31"/>
    </location>
</feature>
<accession>A0A2T5J5N5</accession>